<dbReference type="PANTHER" id="PTHR13285">
    <property type="entry name" value="ACYLTRANSFERASE"/>
    <property type="match status" value="1"/>
</dbReference>
<evidence type="ECO:0000313" key="10">
    <source>
        <dbReference type="EMBL" id="RTE67849.1"/>
    </source>
</evidence>
<dbReference type="Proteomes" id="UP000287124">
    <property type="component" value="Unassembled WGS sequence"/>
</dbReference>
<feature type="transmembrane region" description="Helical" evidence="9">
    <location>
        <begin position="28"/>
        <end position="58"/>
    </location>
</feature>
<dbReference type="InterPro" id="IPR028362">
    <property type="entry name" value="AlgI"/>
</dbReference>
<evidence type="ECO:0000313" key="11">
    <source>
        <dbReference type="Proteomes" id="UP000287124"/>
    </source>
</evidence>
<dbReference type="GO" id="GO:0042121">
    <property type="term" value="P:alginic acid biosynthetic process"/>
    <property type="evidence" value="ECO:0007669"/>
    <property type="project" value="InterPro"/>
</dbReference>
<comment type="caution">
    <text evidence="10">The sequence shown here is derived from an EMBL/GenBank/DDBJ whole genome shotgun (WGS) entry which is preliminary data.</text>
</comment>
<keyword evidence="4" id="KW-0808">Transferase</keyword>
<organism evidence="10 11">
    <name type="scientific">Fusarium euwallaceae</name>
    <dbReference type="NCBI Taxonomy" id="1147111"/>
    <lineage>
        <taxon>Eukaryota</taxon>
        <taxon>Fungi</taxon>
        <taxon>Dikarya</taxon>
        <taxon>Ascomycota</taxon>
        <taxon>Pezizomycotina</taxon>
        <taxon>Sordariomycetes</taxon>
        <taxon>Hypocreomycetidae</taxon>
        <taxon>Hypocreales</taxon>
        <taxon>Nectriaceae</taxon>
        <taxon>Fusarium</taxon>
        <taxon>Fusarium solani species complex</taxon>
    </lineage>
</organism>
<dbReference type="PIRSF" id="PIRSF016636">
    <property type="entry name" value="AlgI_DltB"/>
    <property type="match status" value="1"/>
</dbReference>
<dbReference type="EMBL" id="MIKF01001694">
    <property type="protein sequence ID" value="RTE67849.1"/>
    <property type="molecule type" value="Genomic_DNA"/>
</dbReference>
<dbReference type="AlphaFoldDB" id="A0A430KWH6"/>
<evidence type="ECO:0008006" key="12">
    <source>
        <dbReference type="Google" id="ProtNLM"/>
    </source>
</evidence>
<evidence type="ECO:0000256" key="5">
    <source>
        <dbReference type="ARBA" id="ARBA00022692"/>
    </source>
</evidence>
<dbReference type="GO" id="GO:0016746">
    <property type="term" value="F:acyltransferase activity"/>
    <property type="evidence" value="ECO:0007669"/>
    <property type="project" value="UniProtKB-KW"/>
</dbReference>
<keyword evidence="7 9" id="KW-0472">Membrane</keyword>
<evidence type="ECO:0000256" key="6">
    <source>
        <dbReference type="ARBA" id="ARBA00022989"/>
    </source>
</evidence>
<evidence type="ECO:0000256" key="9">
    <source>
        <dbReference type="SAM" id="Phobius"/>
    </source>
</evidence>
<feature type="non-terminal residue" evidence="10">
    <location>
        <position position="314"/>
    </location>
</feature>
<feature type="transmembrane region" description="Helical" evidence="9">
    <location>
        <begin position="161"/>
        <end position="182"/>
    </location>
</feature>
<keyword evidence="11" id="KW-1185">Reference proteome</keyword>
<comment type="subcellular location">
    <subcellularLocation>
        <location evidence="1">Cell membrane</location>
        <topology evidence="1">Multi-pass membrane protein</topology>
    </subcellularLocation>
</comment>
<proteinExistence type="inferred from homology"/>
<dbReference type="InterPro" id="IPR051085">
    <property type="entry name" value="MB_O-acyltransferase"/>
</dbReference>
<evidence type="ECO:0000256" key="4">
    <source>
        <dbReference type="ARBA" id="ARBA00022679"/>
    </source>
</evidence>
<reference evidence="10 11" key="1">
    <citation type="submission" date="2017-06" db="EMBL/GenBank/DDBJ databases">
        <title>Comparative genomic analysis of Ambrosia Fusariam Clade fungi.</title>
        <authorList>
            <person name="Stajich J.E."/>
            <person name="Carrillo J."/>
            <person name="Kijimoto T."/>
            <person name="Eskalen A."/>
            <person name="O'Donnell K."/>
            <person name="Kasson M."/>
        </authorList>
    </citation>
    <scope>NUCLEOTIDE SEQUENCE [LARGE SCALE GENOMIC DNA]</scope>
    <source>
        <strain evidence="10 11">UCR1854</strain>
    </source>
</reference>
<name>A0A430KWH6_9HYPO</name>
<evidence type="ECO:0000256" key="1">
    <source>
        <dbReference type="ARBA" id="ARBA00004651"/>
    </source>
</evidence>
<evidence type="ECO:0000256" key="8">
    <source>
        <dbReference type="ARBA" id="ARBA00023315"/>
    </source>
</evidence>
<keyword evidence="6 9" id="KW-1133">Transmembrane helix</keyword>
<sequence length="314" mass="35141">LYVANNLNEMTSYMAYPLFETVKATDKWLLLFLYSFQIYADFSGYSAIALGLALLFGYRLPENFNRPYIATSIADFWRRWHISLSSWLRNYLYIPLGGNKHGKARTYFNLMATMALGGLWHGAAVSYLVWGFMHGLLLAIERRFVDRLDGAKSPLLNAARAFVVFFAVSLLWILFKLPDFAHAAAYFVGLFSSDEVPNPPKIYRSLALAYALPVILQHFIVPGRPKGSSEAGSMSWLLKFFVTAIIGILALKALGGSDDPLLPVTTDDRNYHVAVRYVDQPSHRMVIVGSSLSVRLSEDYFTSPNIENLALAGG</sequence>
<accession>A0A430KWH6</accession>
<keyword evidence="3" id="KW-1003">Cell membrane</keyword>
<dbReference type="Pfam" id="PF03062">
    <property type="entry name" value="MBOAT"/>
    <property type="match status" value="1"/>
</dbReference>
<keyword evidence="5 9" id="KW-0812">Transmembrane</keyword>
<dbReference type="GO" id="GO:0005886">
    <property type="term" value="C:plasma membrane"/>
    <property type="evidence" value="ECO:0007669"/>
    <property type="project" value="UniProtKB-SubCell"/>
</dbReference>
<evidence type="ECO:0000256" key="7">
    <source>
        <dbReference type="ARBA" id="ARBA00023136"/>
    </source>
</evidence>
<dbReference type="InterPro" id="IPR024194">
    <property type="entry name" value="Ac/AlaTfrase_AlgI/DltB"/>
</dbReference>
<dbReference type="InterPro" id="IPR004299">
    <property type="entry name" value="MBOAT_fam"/>
</dbReference>
<gene>
    <name evidence="10" type="ORF">BHE90_017777</name>
</gene>
<feature type="transmembrane region" description="Helical" evidence="9">
    <location>
        <begin position="233"/>
        <end position="254"/>
    </location>
</feature>
<feature type="non-terminal residue" evidence="10">
    <location>
        <position position="1"/>
    </location>
</feature>
<evidence type="ECO:0000256" key="3">
    <source>
        <dbReference type="ARBA" id="ARBA00022475"/>
    </source>
</evidence>
<keyword evidence="8" id="KW-0012">Acyltransferase</keyword>
<protein>
    <recommendedName>
        <fullName evidence="12">MBOAT family protein</fullName>
    </recommendedName>
</protein>
<dbReference type="PANTHER" id="PTHR13285:SF23">
    <property type="entry name" value="TEICHOIC ACID D-ALANYLTRANSFERASE"/>
    <property type="match status" value="1"/>
</dbReference>
<feature type="transmembrane region" description="Helical" evidence="9">
    <location>
        <begin position="119"/>
        <end position="140"/>
    </location>
</feature>
<comment type="similarity">
    <text evidence="2">Belongs to the membrane-bound acyltransferase family.</text>
</comment>
<evidence type="ECO:0000256" key="2">
    <source>
        <dbReference type="ARBA" id="ARBA00010323"/>
    </source>
</evidence>
<dbReference type="PIRSF" id="PIRSF500217">
    <property type="entry name" value="AlgI"/>
    <property type="match status" value="1"/>
</dbReference>
<feature type="transmembrane region" description="Helical" evidence="9">
    <location>
        <begin position="202"/>
        <end position="221"/>
    </location>
</feature>